<dbReference type="SMART" id="SM00306">
    <property type="entry name" value="HintN"/>
    <property type="match status" value="1"/>
</dbReference>
<dbReference type="InterPro" id="IPR006142">
    <property type="entry name" value="INTEIN"/>
</dbReference>
<dbReference type="Pfam" id="PF05204">
    <property type="entry name" value="Hom_end"/>
    <property type="match status" value="1"/>
</dbReference>
<dbReference type="SUPFAM" id="SSF55608">
    <property type="entry name" value="Homing endonucleases"/>
    <property type="match status" value="1"/>
</dbReference>
<dbReference type="InterPro" id="IPR030934">
    <property type="entry name" value="Intein_C"/>
</dbReference>
<dbReference type="InterPro" id="IPR003587">
    <property type="entry name" value="Hint_dom_N"/>
</dbReference>
<dbReference type="Gene3D" id="3.20.70.20">
    <property type="match status" value="2"/>
</dbReference>
<protein>
    <submittedName>
        <fullName evidence="9">Ribonucleoside-triphosphate reductase, adenosylcobalamin-dependent</fullName>
        <ecNumber evidence="9">1.17.4.2</ecNumber>
    </submittedName>
</protein>
<dbReference type="SUPFAM" id="SSF51998">
    <property type="entry name" value="PFL-like glycyl radical enzymes"/>
    <property type="match status" value="2"/>
</dbReference>
<evidence type="ECO:0000256" key="2">
    <source>
        <dbReference type="ARBA" id="ARBA00022628"/>
    </source>
</evidence>
<dbReference type="Gene3D" id="3.10.28.10">
    <property type="entry name" value="Homing endonucleases"/>
    <property type="match status" value="1"/>
</dbReference>
<proteinExistence type="predicted"/>
<evidence type="ECO:0000256" key="6">
    <source>
        <dbReference type="ARBA" id="ARBA00023285"/>
    </source>
</evidence>
<feature type="compositionally biased region" description="Polar residues" evidence="7">
    <location>
        <begin position="1"/>
        <end position="15"/>
    </location>
</feature>
<dbReference type="Pfam" id="PF21995">
    <property type="entry name" value="RNR-II_ins_dom"/>
    <property type="match status" value="1"/>
</dbReference>
<dbReference type="GO" id="GO:0000166">
    <property type="term" value="F:nucleotide binding"/>
    <property type="evidence" value="ECO:0007669"/>
    <property type="project" value="InterPro"/>
</dbReference>
<dbReference type="GO" id="GO:0016539">
    <property type="term" value="P:intein-mediated protein splicing"/>
    <property type="evidence" value="ECO:0007669"/>
    <property type="project" value="InterPro"/>
</dbReference>
<evidence type="ECO:0000256" key="1">
    <source>
        <dbReference type="ARBA" id="ARBA00001922"/>
    </source>
</evidence>
<keyword evidence="3" id="KW-0068">Autocatalytic cleavage</keyword>
<dbReference type="CDD" id="cd00081">
    <property type="entry name" value="Hint"/>
    <property type="match status" value="1"/>
</dbReference>
<dbReference type="GO" id="GO:0031419">
    <property type="term" value="F:cobalamin binding"/>
    <property type="evidence" value="ECO:0007669"/>
    <property type="project" value="UniProtKB-KW"/>
</dbReference>
<keyword evidence="4" id="KW-0651">Protein splicing</keyword>
<dbReference type="InterPro" id="IPR027434">
    <property type="entry name" value="Homing_endonucl"/>
</dbReference>
<name>A0AA96WXJ6_9CYAN</name>
<keyword evidence="5 9" id="KW-0560">Oxidoreductase</keyword>
<dbReference type="InterPro" id="IPR050862">
    <property type="entry name" value="RdRp_reductase_class-2"/>
</dbReference>
<evidence type="ECO:0000313" key="9">
    <source>
        <dbReference type="EMBL" id="WNZ26247.1"/>
    </source>
</evidence>
<evidence type="ECO:0000256" key="5">
    <source>
        <dbReference type="ARBA" id="ARBA00023002"/>
    </source>
</evidence>
<dbReference type="AlphaFoldDB" id="A0AA96WXJ6"/>
<dbReference type="PANTHER" id="PTHR43371:SF1">
    <property type="entry name" value="RIBONUCLEOSIDE-DIPHOSPHATE REDUCTASE"/>
    <property type="match status" value="1"/>
</dbReference>
<dbReference type="InterPro" id="IPR004042">
    <property type="entry name" value="Intein_endonuc_central"/>
</dbReference>
<dbReference type="PROSITE" id="PS50819">
    <property type="entry name" value="INTEIN_ENDONUCLEASE"/>
    <property type="match status" value="1"/>
</dbReference>
<dbReference type="GO" id="GO:0008998">
    <property type="term" value="F:ribonucleoside-triphosphate reductase (thioredoxin) activity"/>
    <property type="evidence" value="ECO:0007669"/>
    <property type="project" value="UniProtKB-EC"/>
</dbReference>
<keyword evidence="6" id="KW-0170">Cobalt</keyword>
<dbReference type="GO" id="GO:0004519">
    <property type="term" value="F:endonuclease activity"/>
    <property type="evidence" value="ECO:0007669"/>
    <property type="project" value="InterPro"/>
</dbReference>
<dbReference type="EC" id="1.17.4.2" evidence="9"/>
<organism evidence="9">
    <name type="scientific">Leptolyngbya sp. NK1-12</name>
    <dbReference type="NCBI Taxonomy" id="2547451"/>
    <lineage>
        <taxon>Bacteria</taxon>
        <taxon>Bacillati</taxon>
        <taxon>Cyanobacteriota</taxon>
        <taxon>Cyanophyceae</taxon>
        <taxon>Leptolyngbyales</taxon>
        <taxon>Leptolyngbyaceae</taxon>
        <taxon>Leptolyngbya group</taxon>
        <taxon>Leptolyngbya</taxon>
    </lineage>
</organism>
<keyword evidence="2" id="KW-0846">Cobalamin</keyword>
<dbReference type="PRINTS" id="PR00379">
    <property type="entry name" value="INTEIN"/>
</dbReference>
<reference evidence="9" key="1">
    <citation type="submission" date="2020-05" db="EMBL/GenBank/DDBJ databases">
        <authorList>
            <person name="Zhu T."/>
            <person name="Keshari N."/>
            <person name="Lu X."/>
        </authorList>
    </citation>
    <scope>NUCLEOTIDE SEQUENCE</scope>
    <source>
        <strain evidence="9">NK1-12</strain>
    </source>
</reference>
<dbReference type="InterPro" id="IPR054158">
    <property type="entry name" value="RNR-II_ins_dom"/>
</dbReference>
<dbReference type="GO" id="GO:0003677">
    <property type="term" value="F:DNA binding"/>
    <property type="evidence" value="ECO:0007669"/>
    <property type="project" value="InterPro"/>
</dbReference>
<dbReference type="GO" id="GO:0006260">
    <property type="term" value="P:DNA replication"/>
    <property type="evidence" value="ECO:0007669"/>
    <property type="project" value="InterPro"/>
</dbReference>
<dbReference type="Gene3D" id="2.170.16.10">
    <property type="entry name" value="Hedgehog/Intein (Hint) domain"/>
    <property type="match status" value="1"/>
</dbReference>
<dbReference type="EMBL" id="CP053586">
    <property type="protein sequence ID" value="WNZ26247.1"/>
    <property type="molecule type" value="Genomic_DNA"/>
</dbReference>
<evidence type="ECO:0000256" key="3">
    <source>
        <dbReference type="ARBA" id="ARBA00022813"/>
    </source>
</evidence>
<dbReference type="PANTHER" id="PTHR43371">
    <property type="entry name" value="VITAMIN B12-DEPENDENT RIBONUCLEOTIDE REDUCTASE"/>
    <property type="match status" value="1"/>
</dbReference>
<accession>A0AA96WXJ6</accession>
<dbReference type="InterPro" id="IPR007869">
    <property type="entry name" value="Homing_endonuc_PI-Sce"/>
</dbReference>
<feature type="domain" description="DOD-type homing endonuclease" evidence="8">
    <location>
        <begin position="408"/>
        <end position="553"/>
    </location>
</feature>
<evidence type="ECO:0000259" key="8">
    <source>
        <dbReference type="PROSITE" id="PS50819"/>
    </source>
</evidence>
<dbReference type="PROSITE" id="PS50818">
    <property type="entry name" value="INTEIN_C_TER"/>
    <property type="match status" value="1"/>
</dbReference>
<dbReference type="RefSeq" id="WP_316432485.1">
    <property type="nucleotide sequence ID" value="NZ_CP053586.1"/>
</dbReference>
<dbReference type="GO" id="GO:0004748">
    <property type="term" value="F:ribonucleoside-diphosphate reductase activity, thioredoxin disulfide as acceptor"/>
    <property type="evidence" value="ECO:0007669"/>
    <property type="project" value="InterPro"/>
</dbReference>
<dbReference type="InterPro" id="IPR013345">
    <property type="entry name" value="RTP_Rdtase_AdoCbl-dep"/>
</dbReference>
<dbReference type="Gene3D" id="3.30.1620.10">
    <property type="entry name" value="b-12 dependent (class ii) ribonucleotide reductase, Chain A, Domain 2"/>
    <property type="match status" value="1"/>
</dbReference>
<sequence>MVQNLERSRQTNSLPENAPAANPVFFRTYSRRDITADQQRESWQDVCSRTLRGLIKLGKLTPEQAALVERMQRELKSLPSGRWLWVGGSTWIEKSENFSGAYNCTSTNVLDWRAFGLMMDLAMMGCGTGAVLEPKYINQLPPIRNCLQVTMQGEIGTTPASLRREQTEVTINGNQVTIQVGDSRQGWVKSYQTLLELSTDERFTDSVQVVIDLSDVRPAGEKLKGFGGVANPIRLPGLYERCAHILNKAVGRQLTSVECCLLIDEAAACVVAGNIRRCLPEDALVHTSKGLVPIRDVQVGDLVQTPLGFRRVVSKFDQGYQDVYEIETNATAPRATLNHRQAVWADAKGTIRWKQLAELAEGDRLMHSTQVLPGTVTHLPQDDATRPAQSRSVKPIVIPDLTPEVAWLIGFTQGDGHVALGRNKYGKPYGRVEWAMNGLDMQVAAGIRGKLDAALALFGLSVSHGFVKGETTAKSVCSSIRLAEYFYQHIKQPNQPLQVPRFILQGAVDIRAAYLAGLMDSDGAVNNRPPHLVTTVYRSFARQVAAVLSSLGLAGRLIVVHPQNQSWQPKYNLTIPALKDRYNALIAPHSAKGALRQGLKMHGFTIPAAVLRAAYTYSEMQAMGFEGSTQTAANYERYVAESDLNLDIPVTVKGVGSYDHVQTYDIEVEEAHCFYCDGYLTHNSAGMRQGISSDQAFAAAKDNLWQQDAEGNWRIDPERDVLRMANHTRVFHRKPTYEECIDAVRKQFYSGEGAIQWAGEAIARGNGDLLQHSEQKLQFIAAYNRGEGQQWLQQQYPNMPATELQHRLGRYGLNPCGEILGENFHCNLAEIHLNQLDPFNLQEQEAAFTAGALSVASLLNHQFVEPRYQESRLLDPIVGVSFTGLFDFFVQAFGVEWLRWWEQGRPDSVTGLQFKQKEKEYLSRWKEIVHRVVWDYCDQHDLKRPNRCTTVQPAGTKSLLTGASPGWHPPKAQRFIRRITFRKNDPVALACLDYGYKIVPSQSDKDENGRLLDDPFDPRCTEWLVEIPVEVLWANLPGADEIDISKFSALAQTDFYMQVQKHYTAHNTSATIELRESEVEDLAKRIYDAIQTDEGYISAALLARFDDHQTFPRLPFEPISKAQYEQLHQEVLLRRRTDDFQQSLKRYDSGELFEAGPAGCDSDKCMLPEQK</sequence>
<feature type="region of interest" description="Disordered" evidence="7">
    <location>
        <begin position="1"/>
        <end position="20"/>
    </location>
</feature>
<dbReference type="NCBIfam" id="TIGR02505">
    <property type="entry name" value="RTPR"/>
    <property type="match status" value="1"/>
</dbReference>
<comment type="cofactor">
    <cofactor evidence="1">
        <name>adenosylcob(III)alamin</name>
        <dbReference type="ChEBI" id="CHEBI:18408"/>
    </cofactor>
</comment>
<dbReference type="InterPro" id="IPR036844">
    <property type="entry name" value="Hint_dom_sf"/>
</dbReference>
<evidence type="ECO:0000256" key="4">
    <source>
        <dbReference type="ARBA" id="ARBA00023000"/>
    </source>
</evidence>
<evidence type="ECO:0000256" key="7">
    <source>
        <dbReference type="SAM" id="MobiDB-lite"/>
    </source>
</evidence>
<gene>
    <name evidence="9" type="primary">nrdJ</name>
    <name evidence="9" type="ORF">HJG54_27790</name>
</gene>
<dbReference type="SUPFAM" id="SSF51294">
    <property type="entry name" value="Hedgehog/intein (Hint) domain"/>
    <property type="match status" value="1"/>
</dbReference>